<gene>
    <name evidence="3" type="ORF">BCR38DRAFT_483277</name>
</gene>
<keyword evidence="4" id="KW-1185">Reference proteome</keyword>
<evidence type="ECO:0000313" key="4">
    <source>
        <dbReference type="Proteomes" id="UP000193689"/>
    </source>
</evidence>
<keyword evidence="2" id="KW-1133">Transmembrane helix</keyword>
<dbReference type="AlphaFoldDB" id="A0A1Y2E7W8"/>
<dbReference type="InParanoid" id="A0A1Y2E7W8"/>
<feature type="region of interest" description="Disordered" evidence="1">
    <location>
        <begin position="1"/>
        <end position="37"/>
    </location>
</feature>
<name>A0A1Y2E7W8_9PEZI</name>
<dbReference type="EMBL" id="MCFJ01000004">
    <property type="protein sequence ID" value="ORY67663.1"/>
    <property type="molecule type" value="Genomic_DNA"/>
</dbReference>
<comment type="caution">
    <text evidence="3">The sequence shown here is derived from an EMBL/GenBank/DDBJ whole genome shotgun (WGS) entry which is preliminary data.</text>
</comment>
<proteinExistence type="predicted"/>
<feature type="compositionally biased region" description="Polar residues" evidence="1">
    <location>
        <begin position="1"/>
        <end position="18"/>
    </location>
</feature>
<reference evidence="3 4" key="1">
    <citation type="submission" date="2016-07" db="EMBL/GenBank/DDBJ databases">
        <title>Pervasive Adenine N6-methylation of Active Genes in Fungi.</title>
        <authorList>
            <consortium name="DOE Joint Genome Institute"/>
            <person name="Mondo S.J."/>
            <person name="Dannebaum R.O."/>
            <person name="Kuo R.C."/>
            <person name="Labutti K."/>
            <person name="Haridas S."/>
            <person name="Kuo A."/>
            <person name="Salamov A."/>
            <person name="Ahrendt S.R."/>
            <person name="Lipzen A."/>
            <person name="Sullivan W."/>
            <person name="Andreopoulos W.B."/>
            <person name="Clum A."/>
            <person name="Lindquist E."/>
            <person name="Daum C."/>
            <person name="Ramamoorthy G.K."/>
            <person name="Gryganskyi A."/>
            <person name="Culley D."/>
            <person name="Magnuson J.K."/>
            <person name="James T.Y."/>
            <person name="O'Malley M.A."/>
            <person name="Stajich J.E."/>
            <person name="Spatafora J.W."/>
            <person name="Visel A."/>
            <person name="Grigoriev I.V."/>
        </authorList>
    </citation>
    <scope>NUCLEOTIDE SEQUENCE [LARGE SCALE GENOMIC DNA]</scope>
    <source>
        <strain evidence="3 4">CBS 129021</strain>
    </source>
</reference>
<dbReference type="GeneID" id="63779814"/>
<sequence length="194" mass="20594">MSTPTSTASHVPTGSTYQGAPPFDGSSNPQQDLGQNPTAHIVTGTEIGIIVSVVFIVLLSVLGLFIWRARRNRAAAGRGARSAHERMETGASTTSFSGHSRSATTITTVTAGEDVNGGRWAEQRLPVPPPKDERRSVNSSETEVGLGYSTRRDEDSTSSADGDGQERSVPASWGWSAGRSGRDSVEEHEIVCRV</sequence>
<feature type="compositionally biased region" description="Polar residues" evidence="1">
    <location>
        <begin position="25"/>
        <end position="37"/>
    </location>
</feature>
<keyword evidence="2" id="KW-0812">Transmembrane</keyword>
<evidence type="ECO:0000256" key="2">
    <source>
        <dbReference type="SAM" id="Phobius"/>
    </source>
</evidence>
<evidence type="ECO:0000313" key="3">
    <source>
        <dbReference type="EMBL" id="ORY67663.1"/>
    </source>
</evidence>
<dbReference type="Proteomes" id="UP000193689">
    <property type="component" value="Unassembled WGS sequence"/>
</dbReference>
<accession>A0A1Y2E7W8</accession>
<feature type="compositionally biased region" description="Polar residues" evidence="1">
    <location>
        <begin position="90"/>
        <end position="110"/>
    </location>
</feature>
<organism evidence="3 4">
    <name type="scientific">Pseudomassariella vexata</name>
    <dbReference type="NCBI Taxonomy" id="1141098"/>
    <lineage>
        <taxon>Eukaryota</taxon>
        <taxon>Fungi</taxon>
        <taxon>Dikarya</taxon>
        <taxon>Ascomycota</taxon>
        <taxon>Pezizomycotina</taxon>
        <taxon>Sordariomycetes</taxon>
        <taxon>Xylariomycetidae</taxon>
        <taxon>Amphisphaeriales</taxon>
        <taxon>Pseudomassariaceae</taxon>
        <taxon>Pseudomassariella</taxon>
    </lineage>
</organism>
<feature type="region of interest" description="Disordered" evidence="1">
    <location>
        <begin position="77"/>
        <end position="194"/>
    </location>
</feature>
<keyword evidence="2" id="KW-0472">Membrane</keyword>
<protein>
    <submittedName>
        <fullName evidence="3">Uncharacterized protein</fullName>
    </submittedName>
</protein>
<feature type="compositionally biased region" description="Basic and acidic residues" evidence="1">
    <location>
        <begin position="180"/>
        <end position="194"/>
    </location>
</feature>
<feature type="transmembrane region" description="Helical" evidence="2">
    <location>
        <begin position="47"/>
        <end position="67"/>
    </location>
</feature>
<dbReference type="RefSeq" id="XP_040718287.1">
    <property type="nucleotide sequence ID" value="XM_040863602.1"/>
</dbReference>
<evidence type="ECO:0000256" key="1">
    <source>
        <dbReference type="SAM" id="MobiDB-lite"/>
    </source>
</evidence>